<dbReference type="PANTHER" id="PTHR12521:SF0">
    <property type="entry name" value="ADP-RIBOSE GLYCOHYDROLASE OARD1"/>
    <property type="match status" value="1"/>
</dbReference>
<dbReference type="Gene3D" id="3.40.220.10">
    <property type="entry name" value="Leucine Aminopeptidase, subunit E, domain 1"/>
    <property type="match status" value="1"/>
</dbReference>
<dbReference type="EMBL" id="BK029940">
    <property type="protein sequence ID" value="DAD55570.1"/>
    <property type="molecule type" value="Genomic_DNA"/>
</dbReference>
<proteinExistence type="predicted"/>
<accession>A0A8D9UHI4</accession>
<feature type="domain" description="Macro" evidence="1">
    <location>
        <begin position="160"/>
        <end position="208"/>
    </location>
</feature>
<reference evidence="2" key="1">
    <citation type="journal article" date="2021" name="Proc. Natl. Acad. Sci. U.S.A.">
        <title>A Catalog of Tens of Thousands of Viruses from Human Metagenomes Reveals Hidden Associations with Chronic Diseases.</title>
        <authorList>
            <person name="Tisza M.J."/>
            <person name="Buck C.B."/>
        </authorList>
    </citation>
    <scope>NUCLEOTIDE SEQUENCE</scope>
    <source>
        <strain evidence="2">CtOZu12</strain>
    </source>
</reference>
<dbReference type="SUPFAM" id="SSF52949">
    <property type="entry name" value="Macro domain-like"/>
    <property type="match status" value="1"/>
</dbReference>
<organism evidence="2">
    <name type="scientific">Bacteriophage sp</name>
    <dbReference type="NCBI Taxonomy" id="38018"/>
    <lineage>
        <taxon>Viruses</taxon>
    </lineage>
</organism>
<protein>
    <recommendedName>
        <fullName evidence="1">Macro domain-containing protein</fullName>
    </recommendedName>
</protein>
<evidence type="ECO:0000259" key="1">
    <source>
        <dbReference type="Pfam" id="PF01661"/>
    </source>
</evidence>
<sequence length="239" mass="27589">MANIFSRNYKFDEPKVTSTQDKDYFTTAVASTDEDGKIVSTSGYVSVLKPKVMHCPNCGCPLVVHDGELEFADEDDEVDDTSYENPVEYEEVNKDMFDLPPYYNICYGIPADLSLGSDTARRLDNYYHIVDKIPDKFDERCAGEAIWIRNLFLLMIANKKYEPITMTNLEHCIEDLAQYCINEEISYLAMPFIGCGKGNLDWEDVREMILRVFTETIEDAKKFDEVSKNYKIHLTFCYQ</sequence>
<dbReference type="GO" id="GO:0140291">
    <property type="term" value="P:peptidyl-glutamate ADP-deribosylation"/>
    <property type="evidence" value="ECO:0007669"/>
    <property type="project" value="TreeGrafter"/>
</dbReference>
<dbReference type="InterPro" id="IPR002589">
    <property type="entry name" value="Macro_dom"/>
</dbReference>
<dbReference type="PANTHER" id="PTHR12521">
    <property type="entry name" value="PROTEIN C6ORF130"/>
    <property type="match status" value="1"/>
</dbReference>
<evidence type="ECO:0000313" key="2">
    <source>
        <dbReference type="EMBL" id="DAD55570.1"/>
    </source>
</evidence>
<dbReference type="InterPro" id="IPR050892">
    <property type="entry name" value="ADP-ribose_metab_enzymes"/>
</dbReference>
<dbReference type="InterPro" id="IPR043472">
    <property type="entry name" value="Macro_dom-like"/>
</dbReference>
<name>A0A8D9UHI4_9VIRU</name>
<dbReference type="Pfam" id="PF01661">
    <property type="entry name" value="Macro"/>
    <property type="match status" value="1"/>
</dbReference>